<evidence type="ECO:0000313" key="2">
    <source>
        <dbReference type="Ensembl" id="ENSSLDP00000024641.1"/>
    </source>
</evidence>
<organism evidence="2 3">
    <name type="scientific">Seriola lalandi dorsalis</name>
    <dbReference type="NCBI Taxonomy" id="1841481"/>
    <lineage>
        <taxon>Eukaryota</taxon>
        <taxon>Metazoa</taxon>
        <taxon>Chordata</taxon>
        <taxon>Craniata</taxon>
        <taxon>Vertebrata</taxon>
        <taxon>Euteleostomi</taxon>
        <taxon>Actinopterygii</taxon>
        <taxon>Neopterygii</taxon>
        <taxon>Teleostei</taxon>
        <taxon>Neoteleostei</taxon>
        <taxon>Acanthomorphata</taxon>
        <taxon>Carangaria</taxon>
        <taxon>Carangiformes</taxon>
        <taxon>Carangidae</taxon>
        <taxon>Seriola</taxon>
    </lineage>
</organism>
<accession>A0A3B4Y981</accession>
<keyword evidence="3" id="KW-1185">Reference proteome</keyword>
<sequence length="137" mass="15709">LWLYCLFRPFLLGSPSAPITFPRARRPLLIWMLSFSLSPVFPVLKMRSDPARSTKWNLEDNICGPELAAVPYSREIPRRWSMYTVKIVCDLLEFGFIWVAPVCLAVFPDSSKLRTSSRPSTSHSLTPHKTMKSHTQI</sequence>
<dbReference type="AlphaFoldDB" id="A0A3B4Y981"/>
<protein>
    <submittedName>
        <fullName evidence="2">Uncharacterized protein</fullName>
    </submittedName>
</protein>
<feature type="region of interest" description="Disordered" evidence="1">
    <location>
        <begin position="112"/>
        <end position="137"/>
    </location>
</feature>
<proteinExistence type="predicted"/>
<evidence type="ECO:0000256" key="1">
    <source>
        <dbReference type="SAM" id="MobiDB-lite"/>
    </source>
</evidence>
<feature type="compositionally biased region" description="Polar residues" evidence="1">
    <location>
        <begin position="113"/>
        <end position="137"/>
    </location>
</feature>
<dbReference type="GeneTree" id="ENSGT00940000177011"/>
<reference evidence="2" key="1">
    <citation type="submission" date="2025-08" db="UniProtKB">
        <authorList>
            <consortium name="Ensembl"/>
        </authorList>
    </citation>
    <scope>IDENTIFICATION</scope>
</reference>
<dbReference type="Ensembl" id="ENSSLDT00000025419.1">
    <property type="protein sequence ID" value="ENSSLDP00000024641.1"/>
    <property type="gene ID" value="ENSSLDG00000019198.1"/>
</dbReference>
<reference evidence="2" key="2">
    <citation type="submission" date="2025-09" db="UniProtKB">
        <authorList>
            <consortium name="Ensembl"/>
        </authorList>
    </citation>
    <scope>IDENTIFICATION</scope>
</reference>
<name>A0A3B4Y981_SERLL</name>
<dbReference type="Proteomes" id="UP000261360">
    <property type="component" value="Unplaced"/>
</dbReference>
<evidence type="ECO:0000313" key="3">
    <source>
        <dbReference type="Proteomes" id="UP000261360"/>
    </source>
</evidence>